<keyword evidence="5" id="KW-1185">Reference proteome</keyword>
<dbReference type="OrthoDB" id="9781121at2"/>
<dbReference type="Gene3D" id="3.40.50.720">
    <property type="entry name" value="NAD(P)-binding Rossmann-like Domain"/>
    <property type="match status" value="1"/>
</dbReference>
<comment type="caution">
    <text evidence="4">The sequence shown here is derived from an EMBL/GenBank/DDBJ whole genome shotgun (WGS) entry which is preliminary data.</text>
</comment>
<dbReference type="PANTHER" id="PTHR43639:SF1">
    <property type="entry name" value="SHORT-CHAIN DEHYDROGENASE_REDUCTASE FAMILY PROTEIN"/>
    <property type="match status" value="1"/>
</dbReference>
<dbReference type="RefSeq" id="WP_144354088.1">
    <property type="nucleotide sequence ID" value="NZ_CBCRVV010000004.1"/>
</dbReference>
<dbReference type="FunFam" id="3.40.50.720:FF:000084">
    <property type="entry name" value="Short-chain dehydrogenase reductase"/>
    <property type="match status" value="1"/>
</dbReference>
<dbReference type="SUPFAM" id="SSF51735">
    <property type="entry name" value="NAD(P)-binding Rossmann-fold domains"/>
    <property type="match status" value="1"/>
</dbReference>
<evidence type="ECO:0000313" key="4">
    <source>
        <dbReference type="EMBL" id="TSJ75815.1"/>
    </source>
</evidence>
<dbReference type="PRINTS" id="PR00080">
    <property type="entry name" value="SDRFAMILY"/>
</dbReference>
<dbReference type="Proteomes" id="UP000315648">
    <property type="component" value="Unassembled WGS sequence"/>
</dbReference>
<protein>
    <submittedName>
        <fullName evidence="4">3-oxoacyl-ACP reductase FabG</fullName>
    </submittedName>
</protein>
<evidence type="ECO:0000259" key="3">
    <source>
        <dbReference type="SMART" id="SM00822"/>
    </source>
</evidence>
<dbReference type="AlphaFoldDB" id="A0A556QGP9"/>
<gene>
    <name evidence="4" type="ORF">FPL22_16280</name>
</gene>
<comment type="similarity">
    <text evidence="1">Belongs to the short-chain dehydrogenases/reductases (SDR) family.</text>
</comment>
<reference evidence="4 5" key="1">
    <citation type="submission" date="2019-07" db="EMBL/GenBank/DDBJ databases">
        <title>Description of 53C-WASEF.</title>
        <authorList>
            <person name="Pitt A."/>
            <person name="Hahn M.W."/>
        </authorList>
    </citation>
    <scope>NUCLEOTIDE SEQUENCE [LARGE SCALE GENOMIC DNA]</scope>
    <source>
        <strain evidence="4 5">53C-WASEF</strain>
    </source>
</reference>
<organism evidence="4 5">
    <name type="scientific">Rariglobus hedericola</name>
    <dbReference type="NCBI Taxonomy" id="2597822"/>
    <lineage>
        <taxon>Bacteria</taxon>
        <taxon>Pseudomonadati</taxon>
        <taxon>Verrucomicrobiota</taxon>
        <taxon>Opitutia</taxon>
        <taxon>Opitutales</taxon>
        <taxon>Opitutaceae</taxon>
        <taxon>Rariglobus</taxon>
    </lineage>
</organism>
<proteinExistence type="inferred from homology"/>
<name>A0A556QGP9_9BACT</name>
<dbReference type="InterPro" id="IPR057326">
    <property type="entry name" value="KR_dom"/>
</dbReference>
<dbReference type="InterPro" id="IPR036291">
    <property type="entry name" value="NAD(P)-bd_dom_sf"/>
</dbReference>
<dbReference type="PRINTS" id="PR00081">
    <property type="entry name" value="GDHRDH"/>
</dbReference>
<evidence type="ECO:0000256" key="2">
    <source>
        <dbReference type="ARBA" id="ARBA00023002"/>
    </source>
</evidence>
<dbReference type="InterPro" id="IPR002347">
    <property type="entry name" value="SDR_fam"/>
</dbReference>
<evidence type="ECO:0000256" key="1">
    <source>
        <dbReference type="ARBA" id="ARBA00006484"/>
    </source>
</evidence>
<sequence>MNAIASTTASSVSSNVKNIAGKVALVTGGSRGLGAAIAKRLAADGAAVAITYTSSPDKAAAVVSAIEAAGGRALALQADSADPVAVQAAVAETVKVLGRLDIMVNNAGILAIAPIDQFTLADFDRTIAVNVRGVFVASQAAAAHLPQGGRIINIGSVNADSMPFAGGSVYALSKGAVASFTRGLARDLGPRGITVNNVQPGPVDTDLNPAHGPFADSLTKIMALGRYGRAEEVAGLVSYLAGPDGGYVTGANLTIDGGFDA</sequence>
<keyword evidence="2" id="KW-0560">Oxidoreductase</keyword>
<feature type="domain" description="Ketoreductase" evidence="3">
    <location>
        <begin position="22"/>
        <end position="201"/>
    </location>
</feature>
<dbReference type="GO" id="GO:0016491">
    <property type="term" value="F:oxidoreductase activity"/>
    <property type="evidence" value="ECO:0007669"/>
    <property type="project" value="UniProtKB-KW"/>
</dbReference>
<dbReference type="Pfam" id="PF13561">
    <property type="entry name" value="adh_short_C2"/>
    <property type="match status" value="1"/>
</dbReference>
<accession>A0A556QGP9</accession>
<dbReference type="EMBL" id="VMBG01000003">
    <property type="protein sequence ID" value="TSJ75815.1"/>
    <property type="molecule type" value="Genomic_DNA"/>
</dbReference>
<dbReference type="PANTHER" id="PTHR43639">
    <property type="entry name" value="OXIDOREDUCTASE, SHORT-CHAIN DEHYDROGENASE/REDUCTASE FAMILY (AFU_ORTHOLOGUE AFUA_5G02870)"/>
    <property type="match status" value="1"/>
</dbReference>
<evidence type="ECO:0000313" key="5">
    <source>
        <dbReference type="Proteomes" id="UP000315648"/>
    </source>
</evidence>
<dbReference type="SMART" id="SM00822">
    <property type="entry name" value="PKS_KR"/>
    <property type="match status" value="1"/>
</dbReference>